<dbReference type="EMBL" id="QYUR01000006">
    <property type="protein sequence ID" value="RJG09746.1"/>
    <property type="molecule type" value="Genomic_DNA"/>
</dbReference>
<protein>
    <submittedName>
        <fullName evidence="2">Uncharacterized protein</fullName>
    </submittedName>
</protein>
<feature type="transmembrane region" description="Helical" evidence="1">
    <location>
        <begin position="61"/>
        <end position="81"/>
    </location>
</feature>
<dbReference type="InterPro" id="IPR036390">
    <property type="entry name" value="WH_DNA-bd_sf"/>
</dbReference>
<organism evidence="2 3">
    <name type="scientific">Pseudomonas cavernicola</name>
    <dbReference type="NCBI Taxonomy" id="2320866"/>
    <lineage>
        <taxon>Bacteria</taxon>
        <taxon>Pseudomonadati</taxon>
        <taxon>Pseudomonadota</taxon>
        <taxon>Gammaproteobacteria</taxon>
        <taxon>Pseudomonadales</taxon>
        <taxon>Pseudomonadaceae</taxon>
        <taxon>Pseudomonas</taxon>
    </lineage>
</organism>
<name>A0A418XB59_9PSED</name>
<gene>
    <name evidence="2" type="ORF">D3879_16900</name>
</gene>
<comment type="caution">
    <text evidence="2">The sequence shown here is derived from an EMBL/GenBank/DDBJ whole genome shotgun (WGS) entry which is preliminary data.</text>
</comment>
<keyword evidence="1" id="KW-0812">Transmembrane</keyword>
<dbReference type="AlphaFoldDB" id="A0A418XB59"/>
<evidence type="ECO:0000256" key="1">
    <source>
        <dbReference type="SAM" id="Phobius"/>
    </source>
</evidence>
<evidence type="ECO:0000313" key="3">
    <source>
        <dbReference type="Proteomes" id="UP000284021"/>
    </source>
</evidence>
<dbReference type="Proteomes" id="UP000284021">
    <property type="component" value="Unassembled WGS sequence"/>
</dbReference>
<dbReference type="RefSeq" id="WP_119955439.1">
    <property type="nucleotide sequence ID" value="NZ_QYUR01000006.1"/>
</dbReference>
<keyword evidence="1" id="KW-1133">Transmembrane helix</keyword>
<keyword evidence="1" id="KW-0472">Membrane</keyword>
<reference evidence="2 3" key="1">
    <citation type="submission" date="2018-09" db="EMBL/GenBank/DDBJ databases">
        <authorList>
            <person name="Zhu H."/>
        </authorList>
    </citation>
    <scope>NUCLEOTIDE SEQUENCE [LARGE SCALE GENOMIC DNA]</scope>
    <source>
        <strain evidence="2 3">K1S02-6</strain>
    </source>
</reference>
<proteinExistence type="predicted"/>
<dbReference type="SUPFAM" id="SSF46785">
    <property type="entry name" value="Winged helix' DNA-binding domain"/>
    <property type="match status" value="1"/>
</dbReference>
<accession>A0A418XB59</accession>
<sequence length="200" mass="22584">MKKLIKRALLAAGGAALLAILKKTIDYYFDPSLLEGVFASIVLPIKTYVSWWASFWPLPRWLVVFFSLAMLSAVGLLLHTLRKQKQSLQLASDRISELENPSRPQLPRLSADQRRVLTTISSLIEKRKFPTFKDLRDETGFSHLVTEGAIDVLMEKGLIHWRGGDFSEYRASLTPAGRRYLLSPEISSEYLSQGAEPTPH</sequence>
<evidence type="ECO:0000313" key="2">
    <source>
        <dbReference type="EMBL" id="RJG09746.1"/>
    </source>
</evidence>
<keyword evidence="3" id="KW-1185">Reference proteome</keyword>